<dbReference type="Gene3D" id="3.90.1300.10">
    <property type="entry name" value="Amidase signature (AS) domain"/>
    <property type="match status" value="1"/>
</dbReference>
<evidence type="ECO:0000256" key="1">
    <source>
        <dbReference type="SAM" id="MobiDB-lite"/>
    </source>
</evidence>
<evidence type="ECO:0000259" key="2">
    <source>
        <dbReference type="Pfam" id="PF01425"/>
    </source>
</evidence>
<gene>
    <name evidence="3" type="ORF">SAE02_46230</name>
</gene>
<feature type="region of interest" description="Disordered" evidence="1">
    <location>
        <begin position="131"/>
        <end position="157"/>
    </location>
</feature>
<dbReference type="InterPro" id="IPR020556">
    <property type="entry name" value="Amidase_CS"/>
</dbReference>
<dbReference type="PANTHER" id="PTHR11895:SF76">
    <property type="entry name" value="INDOLEACETAMIDE HYDROLASE"/>
    <property type="match status" value="1"/>
</dbReference>
<dbReference type="SUPFAM" id="SSF75304">
    <property type="entry name" value="Amidase signature (AS) enzymes"/>
    <property type="match status" value="1"/>
</dbReference>
<dbReference type="Proteomes" id="UP000321523">
    <property type="component" value="Unassembled WGS sequence"/>
</dbReference>
<dbReference type="RefSeq" id="WP_044430033.1">
    <property type="nucleotide sequence ID" value="NZ_BJYZ01000021.1"/>
</dbReference>
<keyword evidence="4" id="KW-1185">Reference proteome</keyword>
<dbReference type="GO" id="GO:0003824">
    <property type="term" value="F:catalytic activity"/>
    <property type="evidence" value="ECO:0007669"/>
    <property type="project" value="InterPro"/>
</dbReference>
<dbReference type="EMBL" id="BJYZ01000021">
    <property type="protein sequence ID" value="GEO40475.1"/>
    <property type="molecule type" value="Genomic_DNA"/>
</dbReference>
<proteinExistence type="predicted"/>
<dbReference type="Pfam" id="PF01425">
    <property type="entry name" value="Amidase"/>
    <property type="match status" value="1"/>
</dbReference>
<dbReference type="AlphaFoldDB" id="A0A512DVI5"/>
<sequence>MSTNDLCELDAVTLRRMIGRKEVSPVELTEACIARIEAVDATVNAMVTRSFERARTEAAKAEAAVMAGEPLGLLHGLPIGIKDLSDTAGIRTTYGSELFADHVPESDERVVASVRKAGAIVLGKTNTPEFGTGANTRNSVFGATRNPFDPSRTSGGSSGGSAVALACGMVPLATGSDHGGSLRTPAAYCGVTGYRPSPGLVPTDRRGIAWTPSPVEGPMGRTVADAALLMAAMAGTDPHDPMPGCADPAAFLKLPEVDPSSLRVAVSADLGFAPVDDGIRATFSNAVKRFGGAFASIDEADPKLAGIETVFETLRSVIFVGAHLDKFEKRRDKLGPNVIANMESALGLGIRDVAHAMTEQTRFYKQFATFMQSFDVLICPTAAVPPFPVEQWYPETINGTPTRNYMHWLALAYGLTVLSVPVVVVPCGRDATGTPFGIQICGRHGADHAVLGIAQAIERVLADIPELKRPVPDLAKL</sequence>
<comment type="caution">
    <text evidence="3">The sequence shown here is derived from an EMBL/GenBank/DDBJ whole genome shotgun (WGS) entry which is preliminary data.</text>
</comment>
<dbReference type="InterPro" id="IPR000120">
    <property type="entry name" value="Amidase"/>
</dbReference>
<protein>
    <submittedName>
        <fullName evidence="3">Amidase</fullName>
    </submittedName>
</protein>
<dbReference type="PANTHER" id="PTHR11895">
    <property type="entry name" value="TRANSAMIDASE"/>
    <property type="match status" value="1"/>
</dbReference>
<dbReference type="InterPro" id="IPR023631">
    <property type="entry name" value="Amidase_dom"/>
</dbReference>
<evidence type="ECO:0000313" key="4">
    <source>
        <dbReference type="Proteomes" id="UP000321523"/>
    </source>
</evidence>
<evidence type="ECO:0000313" key="3">
    <source>
        <dbReference type="EMBL" id="GEO40475.1"/>
    </source>
</evidence>
<feature type="domain" description="Amidase" evidence="2">
    <location>
        <begin position="27"/>
        <end position="451"/>
    </location>
</feature>
<dbReference type="PROSITE" id="PS00571">
    <property type="entry name" value="AMIDASES"/>
    <property type="match status" value="1"/>
</dbReference>
<accession>A0A512DVI5</accession>
<name>A0A512DVI5_9PROT</name>
<reference evidence="3 4" key="1">
    <citation type="submission" date="2019-07" db="EMBL/GenBank/DDBJ databases">
        <title>Whole genome shotgun sequence of Skermanella aerolata NBRC 106429.</title>
        <authorList>
            <person name="Hosoyama A."/>
            <person name="Uohara A."/>
            <person name="Ohji S."/>
            <person name="Ichikawa N."/>
        </authorList>
    </citation>
    <scope>NUCLEOTIDE SEQUENCE [LARGE SCALE GENOMIC DNA]</scope>
    <source>
        <strain evidence="3 4">NBRC 106429</strain>
    </source>
</reference>
<dbReference type="OrthoDB" id="7245165at2"/>
<dbReference type="InterPro" id="IPR036928">
    <property type="entry name" value="AS_sf"/>
</dbReference>
<feature type="compositionally biased region" description="Polar residues" evidence="1">
    <location>
        <begin position="131"/>
        <end position="141"/>
    </location>
</feature>
<organism evidence="3 4">
    <name type="scientific">Skermanella aerolata</name>
    <dbReference type="NCBI Taxonomy" id="393310"/>
    <lineage>
        <taxon>Bacteria</taxon>
        <taxon>Pseudomonadati</taxon>
        <taxon>Pseudomonadota</taxon>
        <taxon>Alphaproteobacteria</taxon>
        <taxon>Rhodospirillales</taxon>
        <taxon>Azospirillaceae</taxon>
        <taxon>Skermanella</taxon>
    </lineage>
</organism>